<dbReference type="Proteomes" id="UP001165135">
    <property type="component" value="Unassembled WGS sequence"/>
</dbReference>
<dbReference type="RefSeq" id="WP_285632889.1">
    <property type="nucleotide sequence ID" value="NZ_BSTJ01000013.1"/>
</dbReference>
<evidence type="ECO:0000256" key="1">
    <source>
        <dbReference type="SAM" id="MobiDB-lite"/>
    </source>
</evidence>
<name>A0A9W6RR45_9ACTN</name>
<evidence type="ECO:0000313" key="2">
    <source>
        <dbReference type="EMBL" id="GLY80238.1"/>
    </source>
</evidence>
<feature type="region of interest" description="Disordered" evidence="1">
    <location>
        <begin position="69"/>
        <end position="92"/>
    </location>
</feature>
<proteinExistence type="predicted"/>
<sequence length="127" mass="14097">MPPTYDQAFADLAEIYLEDSWVLEVGVRDGALVFDLEAVLTERHPRYRPPRPGEMYCYRRGRLTVSGRPVLFRGSERPPNRDPDGEPDRGNIDVFAPLAGDSSGWRVEGEWGEAVVGSPAVVLDLGP</sequence>
<protein>
    <submittedName>
        <fullName evidence="2">Uncharacterized protein</fullName>
    </submittedName>
</protein>
<feature type="compositionally biased region" description="Basic and acidic residues" evidence="1">
    <location>
        <begin position="74"/>
        <end position="91"/>
    </location>
</feature>
<gene>
    <name evidence="2" type="ORF">Airi01_085050</name>
</gene>
<dbReference type="EMBL" id="BSTJ01000013">
    <property type="protein sequence ID" value="GLY80238.1"/>
    <property type="molecule type" value="Genomic_DNA"/>
</dbReference>
<organism evidence="2 3">
    <name type="scientific">Actinoallomurus iriomotensis</name>
    <dbReference type="NCBI Taxonomy" id="478107"/>
    <lineage>
        <taxon>Bacteria</taxon>
        <taxon>Bacillati</taxon>
        <taxon>Actinomycetota</taxon>
        <taxon>Actinomycetes</taxon>
        <taxon>Streptosporangiales</taxon>
        <taxon>Thermomonosporaceae</taxon>
        <taxon>Actinoallomurus</taxon>
    </lineage>
</organism>
<comment type="caution">
    <text evidence="2">The sequence shown here is derived from an EMBL/GenBank/DDBJ whole genome shotgun (WGS) entry which is preliminary data.</text>
</comment>
<dbReference type="AlphaFoldDB" id="A0A9W6RR45"/>
<reference evidence="2" key="1">
    <citation type="submission" date="2023-03" db="EMBL/GenBank/DDBJ databases">
        <title>Actinoallomurus iriomotensis NBRC 103681.</title>
        <authorList>
            <person name="Ichikawa N."/>
            <person name="Sato H."/>
            <person name="Tonouchi N."/>
        </authorList>
    </citation>
    <scope>NUCLEOTIDE SEQUENCE</scope>
    <source>
        <strain evidence="2">NBRC 103681</strain>
    </source>
</reference>
<accession>A0A9W6RR45</accession>
<evidence type="ECO:0000313" key="3">
    <source>
        <dbReference type="Proteomes" id="UP001165135"/>
    </source>
</evidence>